<dbReference type="Gene3D" id="3.40.50.1010">
    <property type="entry name" value="5'-nuclease"/>
    <property type="match status" value="1"/>
</dbReference>
<name>A0A4R3Y670_9PAST</name>
<dbReference type="SUPFAM" id="SSF88723">
    <property type="entry name" value="PIN domain-like"/>
    <property type="match status" value="1"/>
</dbReference>
<evidence type="ECO:0000256" key="4">
    <source>
        <dbReference type="ARBA" id="ARBA00022723"/>
    </source>
</evidence>
<dbReference type="GO" id="GO:0000287">
    <property type="term" value="F:magnesium ion binding"/>
    <property type="evidence" value="ECO:0007669"/>
    <property type="project" value="UniProtKB-UniRule"/>
</dbReference>
<keyword evidence="3 8" id="KW-0540">Nuclease</keyword>
<comment type="function">
    <text evidence="8">Toxic component of a toxin-antitoxin (TA) system. An RNase.</text>
</comment>
<evidence type="ECO:0000313" key="11">
    <source>
        <dbReference type="EMBL" id="TNG93668.1"/>
    </source>
</evidence>
<organism evidence="10 12">
    <name type="scientific">Testudinibacter aquarius</name>
    <dbReference type="NCBI Taxonomy" id="1524974"/>
    <lineage>
        <taxon>Bacteria</taxon>
        <taxon>Pseudomonadati</taxon>
        <taxon>Pseudomonadota</taxon>
        <taxon>Gammaproteobacteria</taxon>
        <taxon>Pasteurellales</taxon>
        <taxon>Pasteurellaceae</taxon>
        <taxon>Testudinibacter</taxon>
    </lineage>
</organism>
<comment type="cofactor">
    <cofactor evidence="1 8">
        <name>Mg(2+)</name>
        <dbReference type="ChEBI" id="CHEBI:18420"/>
    </cofactor>
</comment>
<keyword evidence="10" id="KW-0255">Endonuclease</keyword>
<keyword evidence="2 8" id="KW-1277">Toxin-antitoxin system</keyword>
<evidence type="ECO:0000256" key="8">
    <source>
        <dbReference type="HAMAP-Rule" id="MF_00265"/>
    </source>
</evidence>
<evidence type="ECO:0000313" key="10">
    <source>
        <dbReference type="EMBL" id="TCV85964.1"/>
    </source>
</evidence>
<keyword evidence="4 8" id="KW-0479">Metal-binding</keyword>
<keyword evidence="5 8" id="KW-0378">Hydrolase</keyword>
<evidence type="ECO:0000256" key="2">
    <source>
        <dbReference type="ARBA" id="ARBA00022649"/>
    </source>
</evidence>
<feature type="domain" description="PIN" evidence="9">
    <location>
        <begin position="4"/>
        <end position="121"/>
    </location>
</feature>
<evidence type="ECO:0000313" key="12">
    <source>
        <dbReference type="Proteomes" id="UP000294619"/>
    </source>
</evidence>
<dbReference type="GO" id="GO:0090729">
    <property type="term" value="F:toxin activity"/>
    <property type="evidence" value="ECO:0007669"/>
    <property type="project" value="UniProtKB-KW"/>
</dbReference>
<evidence type="ECO:0000256" key="7">
    <source>
        <dbReference type="ARBA" id="ARBA00038093"/>
    </source>
</evidence>
<feature type="binding site" evidence="8">
    <location>
        <position position="95"/>
    </location>
    <ligand>
        <name>Mg(2+)</name>
        <dbReference type="ChEBI" id="CHEBI:18420"/>
    </ligand>
</feature>
<reference evidence="10 12" key="1">
    <citation type="submission" date="2019-03" db="EMBL/GenBank/DDBJ databases">
        <title>Genomic Encyclopedia of Type Strains, Phase IV (KMG-IV): sequencing the most valuable type-strain genomes for metagenomic binning, comparative biology and taxonomic classification.</title>
        <authorList>
            <person name="Goeker M."/>
        </authorList>
    </citation>
    <scope>NUCLEOTIDE SEQUENCE [LARGE SCALE GENOMIC DNA]</scope>
    <source>
        <strain evidence="10 12">DSM 28140</strain>
    </source>
</reference>
<dbReference type="HAMAP" id="MF_00265">
    <property type="entry name" value="VapC_Nob1"/>
    <property type="match status" value="1"/>
</dbReference>
<dbReference type="Proteomes" id="UP000294619">
    <property type="component" value="Unassembled WGS sequence"/>
</dbReference>
<comment type="caution">
    <text evidence="10">The sequence shown here is derived from an EMBL/GenBank/DDBJ whole genome shotgun (WGS) entry which is preliminary data.</text>
</comment>
<evidence type="ECO:0000256" key="3">
    <source>
        <dbReference type="ARBA" id="ARBA00022722"/>
    </source>
</evidence>
<proteinExistence type="inferred from homology"/>
<dbReference type="InterPro" id="IPR050556">
    <property type="entry name" value="Type_II_TA_system_RNase"/>
</dbReference>
<sequence>MKFLLDTNAVIALLKNNAAFHQQLRAHQPSDFVLSSIVMYELYYGVEKSQRKQQNRAKLETLPFEVLAFSNDDAQIAGQIRAALEQKGTPIGSYDTLIAAQAISNQLILITHNTKEFQRIEQLSFEDWQ</sequence>
<dbReference type="InterPro" id="IPR029060">
    <property type="entry name" value="PIN-like_dom_sf"/>
</dbReference>
<keyword evidence="13" id="KW-1185">Reference proteome</keyword>
<dbReference type="EMBL" id="VDGV01000004">
    <property type="protein sequence ID" value="TNG93668.1"/>
    <property type="molecule type" value="Genomic_DNA"/>
</dbReference>
<keyword evidence="6 8" id="KW-0460">Magnesium</keyword>
<dbReference type="Pfam" id="PF01850">
    <property type="entry name" value="PIN"/>
    <property type="match status" value="1"/>
</dbReference>
<evidence type="ECO:0000256" key="5">
    <source>
        <dbReference type="ARBA" id="ARBA00022801"/>
    </source>
</evidence>
<dbReference type="EMBL" id="SMCP01000007">
    <property type="protein sequence ID" value="TCV85964.1"/>
    <property type="molecule type" value="Genomic_DNA"/>
</dbReference>
<evidence type="ECO:0000256" key="6">
    <source>
        <dbReference type="ARBA" id="ARBA00022842"/>
    </source>
</evidence>
<dbReference type="AlphaFoldDB" id="A0A4R3Y670"/>
<gene>
    <name evidence="8" type="primary">vapC</name>
    <name evidence="10" type="ORF">EDC16_10732</name>
    <name evidence="11" type="ORF">FHQ21_00455</name>
</gene>
<dbReference type="GO" id="GO:0004540">
    <property type="term" value="F:RNA nuclease activity"/>
    <property type="evidence" value="ECO:0007669"/>
    <property type="project" value="InterPro"/>
</dbReference>
<dbReference type="GO" id="GO:0004519">
    <property type="term" value="F:endonuclease activity"/>
    <property type="evidence" value="ECO:0007669"/>
    <property type="project" value="UniProtKB-KW"/>
</dbReference>
<dbReference type="CDD" id="cd18745">
    <property type="entry name" value="PIN_VapC4-5_FitB-like"/>
    <property type="match status" value="1"/>
</dbReference>
<accession>A0A4R3Y670</accession>
<dbReference type="InterPro" id="IPR022907">
    <property type="entry name" value="VapC_family"/>
</dbReference>
<evidence type="ECO:0000259" key="9">
    <source>
        <dbReference type="Pfam" id="PF01850"/>
    </source>
</evidence>
<keyword evidence="8" id="KW-0800">Toxin</keyword>
<feature type="binding site" evidence="8">
    <location>
        <position position="6"/>
    </location>
    <ligand>
        <name>Mg(2+)</name>
        <dbReference type="ChEBI" id="CHEBI:18420"/>
    </ligand>
</feature>
<reference evidence="11 13" key="2">
    <citation type="submission" date="2019-05" db="EMBL/GenBank/DDBJ databases">
        <title>Pasteurellaceae isolates from reptiles.</title>
        <authorList>
            <person name="Bojesen A.M."/>
            <person name="Lund E."/>
        </authorList>
    </citation>
    <scope>NUCLEOTIDE SEQUENCE [LARGE SCALE GENOMIC DNA]</scope>
    <source>
        <strain evidence="11 13">ELNT2x</strain>
    </source>
</reference>
<dbReference type="GO" id="GO:0016787">
    <property type="term" value="F:hydrolase activity"/>
    <property type="evidence" value="ECO:0007669"/>
    <property type="project" value="UniProtKB-KW"/>
</dbReference>
<comment type="similarity">
    <text evidence="7 8">Belongs to the PINc/VapC protein family.</text>
</comment>
<protein>
    <recommendedName>
        <fullName evidence="8">Ribonuclease VapC</fullName>
        <shortName evidence="8">RNase VapC</shortName>
        <ecNumber evidence="8">3.1.-.-</ecNumber>
    </recommendedName>
    <alternativeName>
        <fullName evidence="8">Toxin VapC</fullName>
    </alternativeName>
</protein>
<dbReference type="EC" id="3.1.-.-" evidence="8"/>
<evidence type="ECO:0000313" key="13">
    <source>
        <dbReference type="Proteomes" id="UP000305526"/>
    </source>
</evidence>
<dbReference type="InterPro" id="IPR002716">
    <property type="entry name" value="PIN_dom"/>
</dbReference>
<dbReference type="PANTHER" id="PTHR33653">
    <property type="entry name" value="RIBONUCLEASE VAPC2"/>
    <property type="match status" value="1"/>
</dbReference>
<dbReference type="RefSeq" id="WP_132967350.1">
    <property type="nucleotide sequence ID" value="NZ_LEKL01000003.1"/>
</dbReference>
<dbReference type="PANTHER" id="PTHR33653:SF1">
    <property type="entry name" value="RIBONUCLEASE VAPC2"/>
    <property type="match status" value="1"/>
</dbReference>
<evidence type="ECO:0000256" key="1">
    <source>
        <dbReference type="ARBA" id="ARBA00001946"/>
    </source>
</evidence>
<dbReference type="Proteomes" id="UP000305526">
    <property type="component" value="Unassembled WGS sequence"/>
</dbReference>